<evidence type="ECO:0000313" key="2">
    <source>
        <dbReference type="Proteomes" id="UP000298133"/>
    </source>
</evidence>
<sequence length="267" mass="30182">MPFLPSQRLPIIAVLALLSVALNLLFGYQLYRIGSAAPAVDSAPALHTVTAAQLDPAHPLLGQTLQPTSERAIIAQQLKLQLWSGYPRSSDYYWRADYSPLPSTWLQHRRNWLAQSRQQLLQLFGATAVYEPLFSEFFFPLRELLPFLSSDAHARLFSDAGQTVPRPLSVEQAFLHSAHYVDSQRLAELLNPPELFEYGLRYSATAQRLRGSGVALDEQTFREIFDRARRYHQRPNAARLAALQQILEALLEPAVAQQLLEQLRAQP</sequence>
<keyword evidence="2" id="KW-1185">Reference proteome</keyword>
<evidence type="ECO:0000313" key="1">
    <source>
        <dbReference type="EMBL" id="TFH67905.1"/>
    </source>
</evidence>
<comment type="caution">
    <text evidence="1">The sequence shown here is derived from an EMBL/GenBank/DDBJ whole genome shotgun (WGS) entry which is preliminary data.</text>
</comment>
<dbReference type="AlphaFoldDB" id="A0A4Y8UGF4"/>
<organism evidence="1 2">
    <name type="scientific">Gammaproteobacteria bacterium LSUCC0057</name>
    <dbReference type="NCBI Taxonomy" id="2559237"/>
    <lineage>
        <taxon>Bacteria</taxon>
        <taxon>Pseudomonadati</taxon>
        <taxon>Pseudomonadota</taxon>
        <taxon>Gammaproteobacteria</taxon>
        <taxon>Cellvibrionales</taxon>
        <taxon>Porticoccaceae</taxon>
        <taxon>SAR92 clade</taxon>
    </lineage>
</organism>
<proteinExistence type="predicted"/>
<gene>
    <name evidence="1" type="ORF">E3W66_06560</name>
</gene>
<accession>A0A4Y8UGF4</accession>
<protein>
    <submittedName>
        <fullName evidence="1">Uncharacterized protein</fullName>
    </submittedName>
</protein>
<dbReference type="Proteomes" id="UP000298133">
    <property type="component" value="Unassembled WGS sequence"/>
</dbReference>
<name>A0A4Y8UGF4_9GAMM</name>
<reference evidence="1 2" key="1">
    <citation type="submission" date="2019-03" db="EMBL/GenBank/DDBJ databases">
        <title>Draft genome of Gammaproteobacteria bacterium LSUCC0057, a member of the SAR92 clade.</title>
        <authorList>
            <person name="Lanclos V.C."/>
            <person name="Doiron C."/>
            <person name="Henson M.W."/>
            <person name="Thrash J.C."/>
        </authorList>
    </citation>
    <scope>NUCLEOTIDE SEQUENCE [LARGE SCALE GENOMIC DNA]</scope>
    <source>
        <strain evidence="1 2">LSUCC0057</strain>
    </source>
</reference>
<dbReference type="EMBL" id="SPIA01000002">
    <property type="protein sequence ID" value="TFH67905.1"/>
    <property type="molecule type" value="Genomic_DNA"/>
</dbReference>